<dbReference type="Proteomes" id="UP000887564">
    <property type="component" value="Unplaced"/>
</dbReference>
<evidence type="ECO:0000313" key="1">
    <source>
        <dbReference type="Proteomes" id="UP000887564"/>
    </source>
</evidence>
<reference evidence="2" key="1">
    <citation type="submission" date="2022-11" db="UniProtKB">
        <authorList>
            <consortium name="WormBaseParasite"/>
        </authorList>
    </citation>
    <scope>IDENTIFICATION</scope>
</reference>
<accession>A0A914RXT8</accession>
<protein>
    <submittedName>
        <fullName evidence="2">Uncharacterized protein</fullName>
    </submittedName>
</protein>
<name>A0A914RXT8_PAREQ</name>
<sequence>METRRSHPAKGNISSGSEFLMDRYIELKQCGYLRSSKLPYSSRLLLNFPMF</sequence>
<dbReference type="AlphaFoldDB" id="A0A914RXT8"/>
<keyword evidence="1" id="KW-1185">Reference proteome</keyword>
<proteinExistence type="predicted"/>
<dbReference type="WBParaSite" id="PEQ_0001099201-mRNA-1">
    <property type="protein sequence ID" value="PEQ_0001099201-mRNA-1"/>
    <property type="gene ID" value="PEQ_0001099201"/>
</dbReference>
<evidence type="ECO:0000313" key="2">
    <source>
        <dbReference type="WBParaSite" id="PEQ_0001099201-mRNA-1"/>
    </source>
</evidence>
<organism evidence="1 2">
    <name type="scientific">Parascaris equorum</name>
    <name type="common">Equine roundworm</name>
    <dbReference type="NCBI Taxonomy" id="6256"/>
    <lineage>
        <taxon>Eukaryota</taxon>
        <taxon>Metazoa</taxon>
        <taxon>Ecdysozoa</taxon>
        <taxon>Nematoda</taxon>
        <taxon>Chromadorea</taxon>
        <taxon>Rhabditida</taxon>
        <taxon>Spirurina</taxon>
        <taxon>Ascaridomorpha</taxon>
        <taxon>Ascaridoidea</taxon>
        <taxon>Ascarididae</taxon>
        <taxon>Parascaris</taxon>
    </lineage>
</organism>